<dbReference type="Proteomes" id="UP001060012">
    <property type="component" value="Chromosome"/>
</dbReference>
<keyword evidence="1" id="KW-0812">Transmembrane</keyword>
<sequence length="155" mass="17841">MNKTLFIQIAVIISIVAAYFLIDFNKVYKYFQGEVKYTVQDTNCDLHKSACKVVLNDGKEFTLEVFPKDIPLMKNLKFKLISSEEDLENISLNIYATNMFMGYFDLKFQNLGNGVYEAEGTLPTCPVGNMQWNADISLEKMNERTGARFQFQTTR</sequence>
<protein>
    <submittedName>
        <fullName evidence="2">Uncharacterized protein</fullName>
    </submittedName>
</protein>
<keyword evidence="1" id="KW-1133">Transmembrane helix</keyword>
<dbReference type="RefSeq" id="WP_254577230.1">
    <property type="nucleotide sequence ID" value="NZ_CP100595.1"/>
</dbReference>
<evidence type="ECO:0000313" key="3">
    <source>
        <dbReference type="Proteomes" id="UP001060012"/>
    </source>
</evidence>
<keyword evidence="3" id="KW-1185">Reference proteome</keyword>
<reference evidence="2" key="1">
    <citation type="submission" date="2022-07" db="EMBL/GenBank/DDBJ databases">
        <title>Arcobacter roscoffensis sp. nov., a marine bacterium isolated from coastal seawater collected from Roscoff, France.</title>
        <authorList>
            <person name="Pascual J."/>
            <person name="Lepeaux C."/>
            <person name="Methner A."/>
            <person name="Overmann J."/>
        </authorList>
    </citation>
    <scope>NUCLEOTIDE SEQUENCE</scope>
    <source>
        <strain evidence="2">ARW1-2F2</strain>
    </source>
</reference>
<gene>
    <name evidence="2" type="ORF">NJU99_02850</name>
</gene>
<keyword evidence="1" id="KW-0472">Membrane</keyword>
<evidence type="ECO:0000256" key="1">
    <source>
        <dbReference type="SAM" id="Phobius"/>
    </source>
</evidence>
<evidence type="ECO:0000313" key="2">
    <source>
        <dbReference type="EMBL" id="UTJ07051.1"/>
    </source>
</evidence>
<name>A0ABY5E4G3_9BACT</name>
<accession>A0ABY5E4G3</accession>
<proteinExistence type="predicted"/>
<organism evidence="2 3">
    <name type="scientific">Arcobacter roscoffensis</name>
    <dbReference type="NCBI Taxonomy" id="2961520"/>
    <lineage>
        <taxon>Bacteria</taxon>
        <taxon>Pseudomonadati</taxon>
        <taxon>Campylobacterota</taxon>
        <taxon>Epsilonproteobacteria</taxon>
        <taxon>Campylobacterales</taxon>
        <taxon>Arcobacteraceae</taxon>
        <taxon>Arcobacter</taxon>
    </lineage>
</organism>
<dbReference type="EMBL" id="CP100595">
    <property type="protein sequence ID" value="UTJ07051.1"/>
    <property type="molecule type" value="Genomic_DNA"/>
</dbReference>
<feature type="transmembrane region" description="Helical" evidence="1">
    <location>
        <begin position="6"/>
        <end position="22"/>
    </location>
</feature>